<sequence length="40" mass="4706">MKSTGEVMGKDLTMEKALIQRVNCKWCRSKRPWYSVNDSE</sequence>
<accession>A0A380FFW2</accession>
<protein>
    <submittedName>
        <fullName evidence="1">Uncharacterized protein</fullName>
    </submittedName>
</protein>
<reference evidence="1 2" key="1">
    <citation type="submission" date="2018-06" db="EMBL/GenBank/DDBJ databases">
        <authorList>
            <consortium name="Pathogen Informatics"/>
            <person name="Doyle S."/>
        </authorList>
    </citation>
    <scope>NUCLEOTIDE SEQUENCE [LARGE SCALE GENOMIC DNA]</scope>
    <source>
        <strain evidence="1 2">NCTC12195</strain>
    </source>
</reference>
<organism evidence="1 2">
    <name type="scientific">Staphylococcus gallinarum</name>
    <dbReference type="NCBI Taxonomy" id="1293"/>
    <lineage>
        <taxon>Bacteria</taxon>
        <taxon>Bacillati</taxon>
        <taxon>Bacillota</taxon>
        <taxon>Bacilli</taxon>
        <taxon>Bacillales</taxon>
        <taxon>Staphylococcaceae</taxon>
        <taxon>Staphylococcus</taxon>
    </lineage>
</organism>
<dbReference type="Proteomes" id="UP000255277">
    <property type="component" value="Unassembled WGS sequence"/>
</dbReference>
<evidence type="ECO:0000313" key="2">
    <source>
        <dbReference type="Proteomes" id="UP000255277"/>
    </source>
</evidence>
<dbReference type="AlphaFoldDB" id="A0A380FFW2"/>
<name>A0A380FFW2_STAGA</name>
<proteinExistence type="predicted"/>
<dbReference type="EMBL" id="UHDK01000001">
    <property type="protein sequence ID" value="SUM32650.1"/>
    <property type="molecule type" value="Genomic_DNA"/>
</dbReference>
<evidence type="ECO:0000313" key="1">
    <source>
        <dbReference type="EMBL" id="SUM32650.1"/>
    </source>
</evidence>
<gene>
    <name evidence="1" type="ORF">NCTC12195_02098</name>
</gene>